<dbReference type="PANTHER" id="PTHR34685:SF2">
    <property type="entry name" value="RED CHLOROPHYLL CATABOLITE REDUCTASE, CHLOROPLASTIC"/>
    <property type="match status" value="1"/>
</dbReference>
<dbReference type="InterPro" id="IPR009439">
    <property type="entry name" value="RCC_reductase"/>
</dbReference>
<protein>
    <recommendedName>
        <fullName evidence="2">Red chlorophyll catabolite reductase</fullName>
    </recommendedName>
</protein>
<dbReference type="GO" id="GO:0009507">
    <property type="term" value="C:chloroplast"/>
    <property type="evidence" value="ECO:0007669"/>
    <property type="project" value="TreeGrafter"/>
</dbReference>
<dbReference type="PANTHER" id="PTHR34685">
    <property type="entry name" value="RED CHLOROPHYLL CATABOLITE REDUCTASE, CHLOROPLASTIC"/>
    <property type="match status" value="1"/>
</dbReference>
<organism evidence="1">
    <name type="scientific">Picea sitchensis</name>
    <name type="common">Sitka spruce</name>
    <name type="synonym">Pinus sitchensis</name>
    <dbReference type="NCBI Taxonomy" id="3332"/>
    <lineage>
        <taxon>Eukaryota</taxon>
        <taxon>Viridiplantae</taxon>
        <taxon>Streptophyta</taxon>
        <taxon>Embryophyta</taxon>
        <taxon>Tracheophyta</taxon>
        <taxon>Spermatophyta</taxon>
        <taxon>Pinopsida</taxon>
        <taxon>Pinidae</taxon>
        <taxon>Conifers I</taxon>
        <taxon>Pinales</taxon>
        <taxon>Pinaceae</taxon>
        <taxon>Picea</taxon>
    </lineage>
</organism>
<evidence type="ECO:0000313" key="1">
    <source>
        <dbReference type="EMBL" id="ABK21476.1"/>
    </source>
</evidence>
<evidence type="ECO:0008006" key="2">
    <source>
        <dbReference type="Google" id="ProtNLM"/>
    </source>
</evidence>
<accession>A9NLG5</accession>
<dbReference type="Gene3D" id="3.40.1500.20">
    <property type="match status" value="1"/>
</dbReference>
<reference evidence="1" key="1">
    <citation type="journal article" date="2008" name="BMC Genomics">
        <title>A conifer genomics resource of 200,000 spruce (Picea spp.) ESTs and 6,464 high-quality, sequence-finished full-length cDNAs for Sitka spruce (Picea sitchensis).</title>
        <authorList>
            <person name="Ralph S.G."/>
            <person name="Chun H.J."/>
            <person name="Kolosova N."/>
            <person name="Cooper D."/>
            <person name="Oddy C."/>
            <person name="Ritland C.E."/>
            <person name="Kirkpatrick R."/>
            <person name="Moore R."/>
            <person name="Barber S."/>
            <person name="Holt R.A."/>
            <person name="Jones S.J."/>
            <person name="Marra M.A."/>
            <person name="Douglas C.J."/>
            <person name="Ritland K."/>
            <person name="Bohlmann J."/>
        </authorList>
    </citation>
    <scope>NUCLEOTIDE SEQUENCE</scope>
    <source>
        <tissue evidence="1">Green portion of the leader tissue</tissue>
    </source>
</reference>
<dbReference type="Pfam" id="PF06405">
    <property type="entry name" value="RCC_reductase"/>
    <property type="match status" value="1"/>
</dbReference>
<proteinExistence type="evidence at transcript level"/>
<sequence length="271" mass="29977">MQDQWVEFPHLSLAGRSLMEGIVSTVETQLGSQLNPSYTPADVRSFKNADGSGEGSVNIKSGKEGSKVDFVLGSWLHCKLPFGALNIATIIGMVSHLTDTPHLLFEFIQSSPSSLVLVLDLLPRKDLVLEPEYLQWFYEDTKLDIPRQTLEKAPEAQPYVSSSLYVRSVVSPTAILFKISTESQGNEGTVDSMDKVVKDTVEPVVKEVVGIWLEAISTRGRSMQEHEQGLLLRRDNMIKTKGVEVDLSSNMPRLFGQDVADRVVAAFRKGI</sequence>
<dbReference type="EMBL" id="EF082098">
    <property type="protein sequence ID" value="ABK21476.1"/>
    <property type="molecule type" value="mRNA"/>
</dbReference>
<dbReference type="GO" id="GO:0051743">
    <property type="term" value="F:red chlorophyll catabolite reductase activity"/>
    <property type="evidence" value="ECO:0007669"/>
    <property type="project" value="InterPro"/>
</dbReference>
<dbReference type="GO" id="GO:0015996">
    <property type="term" value="P:chlorophyll catabolic process"/>
    <property type="evidence" value="ECO:0007669"/>
    <property type="project" value="TreeGrafter"/>
</dbReference>
<dbReference type="AlphaFoldDB" id="A9NLG5"/>
<name>A9NLG5_PICSI</name>